<feature type="binding site" evidence="5">
    <location>
        <position position="100"/>
    </location>
    <ligand>
        <name>S-adenosyl-L-methionine</name>
        <dbReference type="ChEBI" id="CHEBI:59789"/>
    </ligand>
</feature>
<dbReference type="InterPro" id="IPR029063">
    <property type="entry name" value="SAM-dependent_MTases_sf"/>
</dbReference>
<proteinExistence type="inferred from homology"/>
<dbReference type="PROSITE" id="PS01131">
    <property type="entry name" value="RRNA_A_DIMETH"/>
    <property type="match status" value="1"/>
</dbReference>
<reference evidence="8 9" key="1">
    <citation type="submission" date="2017-10" db="EMBL/GenBank/DDBJ databases">
        <title>Comparative genomics between pathogenic Norcardia.</title>
        <authorList>
            <person name="Zeng L."/>
        </authorList>
    </citation>
    <scope>NUCLEOTIDE SEQUENCE [LARGE SCALE GENOMIC DNA]</scope>
    <source>
        <strain evidence="8 9">NC_YFY_NT001</strain>
    </source>
</reference>
<feature type="binding site" evidence="5">
    <location>
        <position position="84"/>
    </location>
    <ligand>
        <name>S-adenosyl-L-methionine</name>
        <dbReference type="ChEBI" id="CHEBI:59789"/>
    </ligand>
</feature>
<evidence type="ECO:0000256" key="6">
    <source>
        <dbReference type="SAM" id="MobiDB-lite"/>
    </source>
</evidence>
<dbReference type="PANTHER" id="PTHR11727">
    <property type="entry name" value="DIMETHYLADENOSINE TRANSFERASE"/>
    <property type="match status" value="1"/>
</dbReference>
<dbReference type="SMART" id="SM00650">
    <property type="entry name" value="rADc"/>
    <property type="match status" value="1"/>
</dbReference>
<dbReference type="InterPro" id="IPR001737">
    <property type="entry name" value="KsgA/Erm"/>
</dbReference>
<sequence length="279" mass="31395">MSAYNIGRHEFGQNFLTDRSTIDRVVDLVAQTEGPILEIGPGDGALTLPMQSLRRPLESVEVDPRRAESLRRRVKPSTTIVNADFLRYRLPTKPYTIVGNLPFHLTTAILRRVLHADHWSSAVLMMQWEVARRRAAVGGATMMTAQWWPWYEFGLAGRVPAAVFTPRPSVDGGLITIARRPEPLVHPALRRRYGSFVHAVFTGRGHGLHQILPRLGRSRDRPAITKWLAEQQFRRTSLPRDLTAAQWVEIFTLIDGGASSGRGGPSRRRTERSSGSPRR</sequence>
<dbReference type="Pfam" id="PF00398">
    <property type="entry name" value="RrnaAD"/>
    <property type="match status" value="1"/>
</dbReference>
<keyword evidence="2 5" id="KW-0808">Transferase</keyword>
<evidence type="ECO:0000256" key="5">
    <source>
        <dbReference type="PROSITE-ProRule" id="PRU01026"/>
    </source>
</evidence>
<dbReference type="Gene3D" id="3.40.50.150">
    <property type="entry name" value="Vaccinia Virus protein VP39"/>
    <property type="match status" value="1"/>
</dbReference>
<dbReference type="KEGG" id="ntp:CRH09_08515"/>
<dbReference type="PROSITE" id="PS51689">
    <property type="entry name" value="SAM_RNA_A_N6_MT"/>
    <property type="match status" value="1"/>
</dbReference>
<dbReference type="AlphaFoldDB" id="A0A291RFU4"/>
<organism evidence="8 9">
    <name type="scientific">Nocardia terpenica</name>
    <dbReference type="NCBI Taxonomy" id="455432"/>
    <lineage>
        <taxon>Bacteria</taxon>
        <taxon>Bacillati</taxon>
        <taxon>Actinomycetota</taxon>
        <taxon>Actinomycetes</taxon>
        <taxon>Mycobacteriales</taxon>
        <taxon>Nocardiaceae</taxon>
        <taxon>Nocardia</taxon>
    </lineage>
</organism>
<gene>
    <name evidence="8" type="ORF">CRH09_08515</name>
</gene>
<accession>A0A291RFU4</accession>
<dbReference type="GO" id="GO:0000179">
    <property type="term" value="F:rRNA (adenine-N6,N6-)-dimethyltransferase activity"/>
    <property type="evidence" value="ECO:0007669"/>
    <property type="project" value="UniProtKB-UniRule"/>
</dbReference>
<keyword evidence="4 5" id="KW-0694">RNA-binding</keyword>
<dbReference type="PANTHER" id="PTHR11727:SF7">
    <property type="entry name" value="DIMETHYLADENOSINE TRANSFERASE-RELATED"/>
    <property type="match status" value="1"/>
</dbReference>
<dbReference type="RefSeq" id="WP_098693440.1">
    <property type="nucleotide sequence ID" value="NZ_CP023778.1"/>
</dbReference>
<evidence type="ECO:0000259" key="7">
    <source>
        <dbReference type="SMART" id="SM00650"/>
    </source>
</evidence>
<feature type="binding site" evidence="5">
    <location>
        <position position="14"/>
    </location>
    <ligand>
        <name>S-adenosyl-L-methionine</name>
        <dbReference type="ChEBI" id="CHEBI:59789"/>
    </ligand>
</feature>
<evidence type="ECO:0000313" key="8">
    <source>
        <dbReference type="EMBL" id="ATL66237.1"/>
    </source>
</evidence>
<dbReference type="GO" id="GO:0005829">
    <property type="term" value="C:cytosol"/>
    <property type="evidence" value="ECO:0007669"/>
    <property type="project" value="TreeGrafter"/>
</dbReference>
<dbReference type="InterPro" id="IPR020598">
    <property type="entry name" value="rRNA_Ade_methylase_Trfase_N"/>
</dbReference>
<dbReference type="EMBL" id="CP023778">
    <property type="protein sequence ID" value="ATL66237.1"/>
    <property type="molecule type" value="Genomic_DNA"/>
</dbReference>
<evidence type="ECO:0000256" key="4">
    <source>
        <dbReference type="ARBA" id="ARBA00022884"/>
    </source>
</evidence>
<feature type="binding site" evidence="5">
    <location>
        <position position="40"/>
    </location>
    <ligand>
        <name>S-adenosyl-L-methionine</name>
        <dbReference type="ChEBI" id="CHEBI:59789"/>
    </ligand>
</feature>
<name>A0A291RFU4_9NOCA</name>
<protein>
    <submittedName>
        <fullName evidence="8">23S ribosomal RNA methyltransferase Erm</fullName>
    </submittedName>
</protein>
<feature type="binding site" evidence="5">
    <location>
        <position position="16"/>
    </location>
    <ligand>
        <name>S-adenosyl-L-methionine</name>
        <dbReference type="ChEBI" id="CHEBI:59789"/>
    </ligand>
</feature>
<dbReference type="GO" id="GO:0003723">
    <property type="term" value="F:RNA binding"/>
    <property type="evidence" value="ECO:0007669"/>
    <property type="project" value="UniProtKB-UniRule"/>
</dbReference>
<feature type="binding site" evidence="5">
    <location>
        <position position="61"/>
    </location>
    <ligand>
        <name>S-adenosyl-L-methionine</name>
        <dbReference type="ChEBI" id="CHEBI:59789"/>
    </ligand>
</feature>
<dbReference type="NCBIfam" id="NF000499">
    <property type="entry name" value="Erm23S_rRNA_broad"/>
    <property type="match status" value="1"/>
</dbReference>
<evidence type="ECO:0000313" key="9">
    <source>
        <dbReference type="Proteomes" id="UP000221961"/>
    </source>
</evidence>
<feature type="region of interest" description="Disordered" evidence="6">
    <location>
        <begin position="257"/>
        <end position="279"/>
    </location>
</feature>
<keyword evidence="3 5" id="KW-0949">S-adenosyl-L-methionine</keyword>
<feature type="domain" description="Ribosomal RNA adenine methylase transferase N-terminal" evidence="7">
    <location>
        <begin position="21"/>
        <end position="181"/>
    </location>
</feature>
<dbReference type="GeneID" id="88357449"/>
<dbReference type="CDD" id="cd02440">
    <property type="entry name" value="AdoMet_MTases"/>
    <property type="match status" value="1"/>
</dbReference>
<evidence type="ECO:0000256" key="2">
    <source>
        <dbReference type="ARBA" id="ARBA00022679"/>
    </source>
</evidence>
<dbReference type="InterPro" id="IPR023165">
    <property type="entry name" value="rRNA_Ade_diMease-like_C"/>
</dbReference>
<keyword evidence="1 5" id="KW-0489">Methyltransferase</keyword>
<evidence type="ECO:0000256" key="3">
    <source>
        <dbReference type="ARBA" id="ARBA00022691"/>
    </source>
</evidence>
<dbReference type="InterPro" id="IPR020596">
    <property type="entry name" value="rRNA_Ade_Mease_Trfase_CS"/>
</dbReference>
<dbReference type="Proteomes" id="UP000221961">
    <property type="component" value="Chromosome"/>
</dbReference>
<evidence type="ECO:0000256" key="1">
    <source>
        <dbReference type="ARBA" id="ARBA00022603"/>
    </source>
</evidence>
<comment type="similarity">
    <text evidence="5">Belongs to the class I-like SAM-binding methyltransferase superfamily. rRNA adenine N(6)-methyltransferase family.</text>
</comment>
<dbReference type="SUPFAM" id="SSF53335">
    <property type="entry name" value="S-adenosyl-L-methionine-dependent methyltransferases"/>
    <property type="match status" value="1"/>
</dbReference>
<dbReference type="Gene3D" id="1.10.8.100">
    <property type="entry name" value="Ribosomal RNA adenine dimethylase-like, domain 2"/>
    <property type="match status" value="1"/>
</dbReference>